<comment type="caution">
    <text evidence="1">The sequence shown here is derived from an EMBL/GenBank/DDBJ whole genome shotgun (WGS) entry which is preliminary data.</text>
</comment>
<organism evidence="1 2">
    <name type="scientific">Nitrospira defluvii</name>
    <dbReference type="NCBI Taxonomy" id="330214"/>
    <lineage>
        <taxon>Bacteria</taxon>
        <taxon>Pseudomonadati</taxon>
        <taxon>Nitrospirota</taxon>
        <taxon>Nitrospiria</taxon>
        <taxon>Nitrospirales</taxon>
        <taxon>Nitrospiraceae</taxon>
        <taxon>Nitrospira</taxon>
    </lineage>
</organism>
<reference evidence="1 2" key="1">
    <citation type="submission" date="2021-02" db="EMBL/GenBank/DDBJ databases">
        <authorList>
            <person name="Han P."/>
        </authorList>
    </citation>
    <scope>NUCLEOTIDE SEQUENCE [LARGE SCALE GENOMIC DNA]</scope>
    <source>
        <strain evidence="1">Candidatus Nitrospira sp. ZN2</strain>
    </source>
</reference>
<name>A0ABM8RGV6_9BACT</name>
<keyword evidence="2" id="KW-1185">Reference proteome</keyword>
<evidence type="ECO:0000313" key="1">
    <source>
        <dbReference type="EMBL" id="CAE6752453.1"/>
    </source>
</evidence>
<protein>
    <submittedName>
        <fullName evidence="1">Uncharacterized protein</fullName>
    </submittedName>
</protein>
<dbReference type="EMBL" id="CAJNBJ010000016">
    <property type="protein sequence ID" value="CAE6752453.1"/>
    <property type="molecule type" value="Genomic_DNA"/>
</dbReference>
<evidence type="ECO:0000313" key="2">
    <source>
        <dbReference type="Proteomes" id="UP000675880"/>
    </source>
</evidence>
<dbReference type="Proteomes" id="UP000675880">
    <property type="component" value="Unassembled WGS sequence"/>
</dbReference>
<gene>
    <name evidence="1" type="ORF">NSPZN2_30239</name>
</gene>
<accession>A0ABM8RGV6</accession>
<proteinExistence type="predicted"/>
<sequence>MRLRYVGGINKQVCRVYGRSVAVGSSWARLAVSGEVALGLGAGVSQVGLYPFSCRS</sequence>